<dbReference type="PANTHER" id="PTHR14399">
    <property type="entry name" value="P53-INDUCED PROTEIN RELATED"/>
    <property type="match status" value="1"/>
</dbReference>
<organism evidence="9 10">
    <name type="scientific">Branchiostoma lanceolatum</name>
    <name type="common">Common lancelet</name>
    <name type="synonym">Amphioxus lanceolatum</name>
    <dbReference type="NCBI Taxonomy" id="7740"/>
    <lineage>
        <taxon>Eukaryota</taxon>
        <taxon>Metazoa</taxon>
        <taxon>Chordata</taxon>
        <taxon>Cephalochordata</taxon>
        <taxon>Leptocardii</taxon>
        <taxon>Amphioxiformes</taxon>
        <taxon>Branchiostomatidae</taxon>
        <taxon>Branchiostoma</taxon>
    </lineage>
</organism>
<feature type="transmembrane region" description="Helical" evidence="8">
    <location>
        <begin position="162"/>
        <end position="184"/>
    </location>
</feature>
<dbReference type="EMBL" id="OV696696">
    <property type="protein sequence ID" value="CAH1240752.1"/>
    <property type="molecule type" value="Genomic_DNA"/>
</dbReference>
<evidence type="ECO:0000256" key="3">
    <source>
        <dbReference type="ARBA" id="ARBA00008691"/>
    </source>
</evidence>
<evidence type="ECO:0000256" key="2">
    <source>
        <dbReference type="ARBA" id="ARBA00004282"/>
    </source>
</evidence>
<evidence type="ECO:0000256" key="4">
    <source>
        <dbReference type="ARBA" id="ARBA00022692"/>
    </source>
</evidence>
<sequence>MATEVKTTTRVVRPMKLIGLICSGIAWILMIVCLASDYWVRSDTVKFYQGLWNECGKVTDATPPPTACTPASAQSQAYVQASAAFIIMSLLLALAGFVLGLMAFFVERFRGFYKWAGLVLLVAVLFALIALIVFPAMFHTILTEELSTDPTALKDRVNWELGWGYGVGWGATFFLIGAALLFLFGKDTNEIYETTSYEG</sequence>
<accession>A0A8J9VM87</accession>
<name>A0A8J9VM87_BRALA</name>
<dbReference type="PANTHER" id="PTHR14399:SF5">
    <property type="entry name" value="CELL JUNCTION PROTEIN VAB-9"/>
    <property type="match status" value="1"/>
</dbReference>
<feature type="transmembrane region" description="Helical" evidence="8">
    <location>
        <begin position="83"/>
        <end position="106"/>
    </location>
</feature>
<evidence type="ECO:0000256" key="6">
    <source>
        <dbReference type="ARBA" id="ARBA00022989"/>
    </source>
</evidence>
<protein>
    <submittedName>
        <fullName evidence="9">TMEM47 protein</fullName>
    </submittedName>
</protein>
<evidence type="ECO:0000256" key="7">
    <source>
        <dbReference type="ARBA" id="ARBA00023136"/>
    </source>
</evidence>
<feature type="transmembrane region" description="Helical" evidence="8">
    <location>
        <begin position="118"/>
        <end position="142"/>
    </location>
</feature>
<dbReference type="Pfam" id="PF00822">
    <property type="entry name" value="PMP22_Claudin"/>
    <property type="match status" value="1"/>
</dbReference>
<dbReference type="GO" id="GO:0098609">
    <property type="term" value="P:cell-cell adhesion"/>
    <property type="evidence" value="ECO:0007669"/>
    <property type="project" value="TreeGrafter"/>
</dbReference>
<dbReference type="GO" id="GO:0005911">
    <property type="term" value="C:cell-cell junction"/>
    <property type="evidence" value="ECO:0007669"/>
    <property type="project" value="TreeGrafter"/>
</dbReference>
<evidence type="ECO:0000256" key="8">
    <source>
        <dbReference type="SAM" id="Phobius"/>
    </source>
</evidence>
<keyword evidence="7 8" id="KW-0472">Membrane</keyword>
<comment type="similarity">
    <text evidence="3">Belongs to the TMEM47 family.</text>
</comment>
<evidence type="ECO:0000313" key="10">
    <source>
        <dbReference type="Proteomes" id="UP000838412"/>
    </source>
</evidence>
<evidence type="ECO:0000313" key="9">
    <source>
        <dbReference type="EMBL" id="CAH1240752.1"/>
    </source>
</evidence>
<keyword evidence="10" id="KW-1185">Reference proteome</keyword>
<dbReference type="Gene3D" id="1.20.140.150">
    <property type="match status" value="1"/>
</dbReference>
<gene>
    <name evidence="9" type="primary">TMEM47</name>
    <name evidence="9" type="ORF">BLAG_LOCUS4593</name>
</gene>
<feature type="transmembrane region" description="Helical" evidence="8">
    <location>
        <begin position="17"/>
        <end position="40"/>
    </location>
</feature>
<proteinExistence type="inferred from homology"/>
<comment type="subcellular location">
    <subcellularLocation>
        <location evidence="2">Cell junction</location>
    </subcellularLocation>
    <subcellularLocation>
        <location evidence="1">Membrane</location>
        <topology evidence="1">Multi-pass membrane protein</topology>
    </subcellularLocation>
</comment>
<dbReference type="AlphaFoldDB" id="A0A8J9VM87"/>
<dbReference type="InterPro" id="IPR004031">
    <property type="entry name" value="PMP22/EMP/MP20/Claudin"/>
</dbReference>
<dbReference type="InterPro" id="IPR015664">
    <property type="entry name" value="P53_induced"/>
</dbReference>
<evidence type="ECO:0000256" key="1">
    <source>
        <dbReference type="ARBA" id="ARBA00004141"/>
    </source>
</evidence>
<keyword evidence="4 8" id="KW-0812">Transmembrane</keyword>
<keyword evidence="6 8" id="KW-1133">Transmembrane helix</keyword>
<dbReference type="OrthoDB" id="8655982at2759"/>
<dbReference type="GO" id="GO:0016020">
    <property type="term" value="C:membrane"/>
    <property type="evidence" value="ECO:0007669"/>
    <property type="project" value="UniProtKB-SubCell"/>
</dbReference>
<keyword evidence="5" id="KW-0965">Cell junction</keyword>
<dbReference type="Proteomes" id="UP000838412">
    <property type="component" value="Chromosome 11"/>
</dbReference>
<reference evidence="9" key="1">
    <citation type="submission" date="2022-01" db="EMBL/GenBank/DDBJ databases">
        <authorList>
            <person name="Braso-Vives M."/>
        </authorList>
    </citation>
    <scope>NUCLEOTIDE SEQUENCE</scope>
</reference>
<evidence type="ECO:0000256" key="5">
    <source>
        <dbReference type="ARBA" id="ARBA00022949"/>
    </source>
</evidence>